<reference evidence="9" key="1">
    <citation type="submission" date="2022-07" db="EMBL/GenBank/DDBJ databases">
        <title>Phylogenomic reconstructions and comparative analyses of Kickxellomycotina fungi.</title>
        <authorList>
            <person name="Reynolds N.K."/>
            <person name="Stajich J.E."/>
            <person name="Barry K."/>
            <person name="Grigoriev I.V."/>
            <person name="Crous P."/>
            <person name="Smith M.E."/>
        </authorList>
    </citation>
    <scope>NUCLEOTIDE SEQUENCE</scope>
    <source>
        <strain evidence="9">NRRL 3115</strain>
    </source>
</reference>
<dbReference type="GO" id="GO:0006567">
    <property type="term" value="P:L-threonine catabolic process"/>
    <property type="evidence" value="ECO:0007669"/>
    <property type="project" value="TreeGrafter"/>
</dbReference>
<feature type="compositionally biased region" description="Basic and acidic residues" evidence="7">
    <location>
        <begin position="248"/>
        <end position="264"/>
    </location>
</feature>
<sequence>MSRQAGCNVWLKLENMQPTQSFKIRGIGNMCAKAVVEHNAKRFVTVGDTNAAFAVAYSGRQLSTPVSVFVPTNAQASTVRPKIELEGAEIVENGRTIKEAYDAACLFVQNNEGAVMVESADDISVISGHSTIVSEISIQLQRKEPAAIITTIGSGGLLAGIITGLHQCRWQSVPVIAVETHNTNTFQQSMLFATDQSDTRISNGGSGANINSSKRAGNDPDKKPIVGVETSKKLSLLPPLEGEPDVDSDTKDSTNGKPTTRTDMESTAQLYGRMRSGNESRQPEPTVATCLSSEHICSRALELSQAHPVVPISVSEAMAVEACRRLLDEHQLLVEAGSAAALSIIGKGLVHQIVPGLDHESHVVVIVTGGANINFDKLESYRQRFPYPAPIIAKSGHEIFMRMIDAAQPASNCTTSAATGSLSTSSVNASPAHVLGGGPLTKNKTDTAASLTPVPASK</sequence>
<feature type="region of interest" description="Disordered" evidence="7">
    <location>
        <begin position="197"/>
        <end position="267"/>
    </location>
</feature>
<dbReference type="GO" id="GO:0009097">
    <property type="term" value="P:isoleucine biosynthetic process"/>
    <property type="evidence" value="ECO:0007669"/>
    <property type="project" value="TreeGrafter"/>
</dbReference>
<dbReference type="GO" id="GO:0003941">
    <property type="term" value="F:L-serine ammonia-lyase activity"/>
    <property type="evidence" value="ECO:0007669"/>
    <property type="project" value="UniProtKB-EC"/>
</dbReference>
<dbReference type="PANTHER" id="PTHR48078:SF2">
    <property type="entry name" value="CATABOLIC L-SERINE_THREONINE DEHYDRATASE"/>
    <property type="match status" value="1"/>
</dbReference>
<evidence type="ECO:0000256" key="1">
    <source>
        <dbReference type="ARBA" id="ARBA00001933"/>
    </source>
</evidence>
<gene>
    <name evidence="9" type="primary">CHA1</name>
    <name evidence="9" type="ORF">GGI25_003689</name>
</gene>
<evidence type="ECO:0000259" key="8">
    <source>
        <dbReference type="Pfam" id="PF00291"/>
    </source>
</evidence>
<feature type="domain" description="Tryptophan synthase beta chain-like PALP" evidence="8">
    <location>
        <begin position="2"/>
        <end position="202"/>
    </location>
</feature>
<dbReference type="PROSITE" id="PS00165">
    <property type="entry name" value="DEHYDRATASE_SER_THR"/>
    <property type="match status" value="1"/>
</dbReference>
<comment type="cofactor">
    <cofactor evidence="1">
        <name>pyridoxal 5'-phosphate</name>
        <dbReference type="ChEBI" id="CHEBI:597326"/>
    </cofactor>
</comment>
<feature type="region of interest" description="Disordered" evidence="7">
    <location>
        <begin position="433"/>
        <end position="458"/>
    </location>
</feature>
<organism evidence="9 10">
    <name type="scientific">Coemansia spiralis</name>
    <dbReference type="NCBI Taxonomy" id="417178"/>
    <lineage>
        <taxon>Eukaryota</taxon>
        <taxon>Fungi</taxon>
        <taxon>Fungi incertae sedis</taxon>
        <taxon>Zoopagomycota</taxon>
        <taxon>Kickxellomycotina</taxon>
        <taxon>Kickxellomycetes</taxon>
        <taxon>Kickxellales</taxon>
        <taxon>Kickxellaceae</taxon>
        <taxon>Coemansia</taxon>
    </lineage>
</organism>
<accession>A0A9W8G834</accession>
<comment type="similarity">
    <text evidence="2">Belongs to the serine/threonine dehydratase family.</text>
</comment>
<evidence type="ECO:0000256" key="7">
    <source>
        <dbReference type="SAM" id="MobiDB-lite"/>
    </source>
</evidence>
<evidence type="ECO:0000313" key="9">
    <source>
        <dbReference type="EMBL" id="KAJ2676183.1"/>
    </source>
</evidence>
<dbReference type="SUPFAM" id="SSF53686">
    <property type="entry name" value="Tryptophan synthase beta subunit-like PLP-dependent enzymes"/>
    <property type="match status" value="1"/>
</dbReference>
<evidence type="ECO:0000313" key="10">
    <source>
        <dbReference type="Proteomes" id="UP001151518"/>
    </source>
</evidence>
<evidence type="ECO:0000256" key="5">
    <source>
        <dbReference type="ARBA" id="ARBA00023239"/>
    </source>
</evidence>
<dbReference type="InterPro" id="IPR050147">
    <property type="entry name" value="Ser/Thr_Dehydratase"/>
</dbReference>
<dbReference type="InterPro" id="IPR001926">
    <property type="entry name" value="TrpB-like_PALP"/>
</dbReference>
<dbReference type="InterPro" id="IPR036052">
    <property type="entry name" value="TrpB-like_PALP_sf"/>
</dbReference>
<dbReference type="GO" id="GO:0030170">
    <property type="term" value="F:pyridoxal phosphate binding"/>
    <property type="evidence" value="ECO:0007669"/>
    <property type="project" value="InterPro"/>
</dbReference>
<dbReference type="OrthoDB" id="7773036at2759"/>
<name>A0A9W8G834_9FUNG</name>
<dbReference type="InterPro" id="IPR000634">
    <property type="entry name" value="Ser/Thr_deHydtase_PyrdxlP-BS"/>
</dbReference>
<dbReference type="Pfam" id="PF00291">
    <property type="entry name" value="PALP"/>
    <property type="match status" value="1"/>
</dbReference>
<dbReference type="EMBL" id="JANBTW010000042">
    <property type="protein sequence ID" value="KAJ2676183.1"/>
    <property type="molecule type" value="Genomic_DNA"/>
</dbReference>
<comment type="catalytic activity">
    <reaction evidence="6">
        <text>L-serine = pyruvate + NH4(+)</text>
        <dbReference type="Rhea" id="RHEA:19169"/>
        <dbReference type="ChEBI" id="CHEBI:15361"/>
        <dbReference type="ChEBI" id="CHEBI:28938"/>
        <dbReference type="ChEBI" id="CHEBI:33384"/>
        <dbReference type="EC" id="4.3.1.17"/>
    </reaction>
</comment>
<dbReference type="Gene3D" id="3.40.50.1100">
    <property type="match status" value="2"/>
</dbReference>
<evidence type="ECO:0000256" key="4">
    <source>
        <dbReference type="ARBA" id="ARBA00022898"/>
    </source>
</evidence>
<proteinExistence type="inferred from homology"/>
<protein>
    <recommendedName>
        <fullName evidence="3">L-serine ammonia-lyase</fullName>
        <ecNumber evidence="3">4.3.1.17</ecNumber>
    </recommendedName>
</protein>
<dbReference type="EC" id="4.3.1.17" evidence="3"/>
<dbReference type="GO" id="GO:0006565">
    <property type="term" value="P:L-serine catabolic process"/>
    <property type="evidence" value="ECO:0007669"/>
    <property type="project" value="TreeGrafter"/>
</dbReference>
<keyword evidence="5 9" id="KW-0456">Lyase</keyword>
<evidence type="ECO:0000256" key="6">
    <source>
        <dbReference type="ARBA" id="ARBA00049406"/>
    </source>
</evidence>
<dbReference type="AlphaFoldDB" id="A0A9W8G834"/>
<evidence type="ECO:0000256" key="2">
    <source>
        <dbReference type="ARBA" id="ARBA00010869"/>
    </source>
</evidence>
<dbReference type="GO" id="GO:0004794">
    <property type="term" value="F:threonine deaminase activity"/>
    <property type="evidence" value="ECO:0007669"/>
    <property type="project" value="TreeGrafter"/>
</dbReference>
<keyword evidence="4" id="KW-0663">Pyridoxal phosphate</keyword>
<dbReference type="PANTHER" id="PTHR48078">
    <property type="entry name" value="THREONINE DEHYDRATASE, MITOCHONDRIAL-RELATED"/>
    <property type="match status" value="1"/>
</dbReference>
<dbReference type="Proteomes" id="UP001151518">
    <property type="component" value="Unassembled WGS sequence"/>
</dbReference>
<evidence type="ECO:0000256" key="3">
    <source>
        <dbReference type="ARBA" id="ARBA00012093"/>
    </source>
</evidence>
<comment type="caution">
    <text evidence="9">The sequence shown here is derived from an EMBL/GenBank/DDBJ whole genome shotgun (WGS) entry which is preliminary data.</text>
</comment>